<gene>
    <name evidence="1" type="ORF">FHX64_002762</name>
</gene>
<name>A0A7W5DT37_9PORP</name>
<keyword evidence="2" id="KW-1185">Reference proteome</keyword>
<dbReference type="EMBL" id="JACHYB010000002">
    <property type="protein sequence ID" value="MBB3188564.1"/>
    <property type="molecule type" value="Genomic_DNA"/>
</dbReference>
<organism evidence="1 2">
    <name type="scientific">Microbacter margulisiae</name>
    <dbReference type="NCBI Taxonomy" id="1350067"/>
    <lineage>
        <taxon>Bacteria</taxon>
        <taxon>Pseudomonadati</taxon>
        <taxon>Bacteroidota</taxon>
        <taxon>Bacteroidia</taxon>
        <taxon>Bacteroidales</taxon>
        <taxon>Porphyromonadaceae</taxon>
        <taxon>Microbacter</taxon>
    </lineage>
</organism>
<comment type="caution">
    <text evidence="1">The sequence shown here is derived from an EMBL/GenBank/DDBJ whole genome shotgun (WGS) entry which is preliminary data.</text>
</comment>
<evidence type="ECO:0000313" key="2">
    <source>
        <dbReference type="Proteomes" id="UP000544222"/>
    </source>
</evidence>
<proteinExistence type="predicted"/>
<evidence type="ECO:0000313" key="1">
    <source>
        <dbReference type="EMBL" id="MBB3188564.1"/>
    </source>
</evidence>
<sequence>MLTLQKPRKIKYFILELFFCRYVQKYVIEHIFAMRIDL</sequence>
<protein>
    <submittedName>
        <fullName evidence="1">Uncharacterized protein</fullName>
    </submittedName>
</protein>
<dbReference type="AlphaFoldDB" id="A0A7W5DT37"/>
<reference evidence="1 2" key="1">
    <citation type="submission" date="2020-08" db="EMBL/GenBank/DDBJ databases">
        <title>Genomic Encyclopedia of Type Strains, Phase IV (KMG-IV): sequencing the most valuable type-strain genomes for metagenomic binning, comparative biology and taxonomic classification.</title>
        <authorList>
            <person name="Goeker M."/>
        </authorList>
    </citation>
    <scope>NUCLEOTIDE SEQUENCE [LARGE SCALE GENOMIC DNA]</scope>
    <source>
        <strain evidence="1 2">DSM 27471</strain>
    </source>
</reference>
<accession>A0A7W5DT37</accession>
<dbReference type="Proteomes" id="UP000544222">
    <property type="component" value="Unassembled WGS sequence"/>
</dbReference>